<keyword evidence="3" id="KW-1185">Reference proteome</keyword>
<reference evidence="2 3" key="1">
    <citation type="journal article" date="2014" name="Int. J. Syst. Evol. Microbiol.">
        <title>Phylogenomics and the dynamic genome evolution of the genus Streptococcus.</title>
        <authorList>
            <consortium name="The Broad Institute Genome Sequencing Platform"/>
            <person name="Richards V.P."/>
            <person name="Palmer S.R."/>
            <person name="Pavinski Bitar P.D."/>
            <person name="Qin X."/>
            <person name="Weinstock G.M."/>
            <person name="Highlander S.K."/>
            <person name="Town C.D."/>
            <person name="Burne R.A."/>
            <person name="Stanhope M.J."/>
        </authorList>
    </citation>
    <scope>NUCLEOTIDE SEQUENCE [LARGE SCALE GENOMIC DNA]</scope>
    <source>
        <strain evidence="2 3">NCTC 11558</strain>
    </source>
</reference>
<dbReference type="InterPro" id="IPR011257">
    <property type="entry name" value="DNA_glycosylase"/>
</dbReference>
<dbReference type="SUPFAM" id="SSF48150">
    <property type="entry name" value="DNA-glycosylase"/>
    <property type="match status" value="1"/>
</dbReference>
<protein>
    <submittedName>
        <fullName evidence="2">Methyladenine glycosylase</fullName>
    </submittedName>
</protein>
<feature type="binding site" evidence="1">
    <location>
        <position position="176"/>
    </location>
    <ligand>
        <name>Zn(2+)</name>
        <dbReference type="ChEBI" id="CHEBI:29105"/>
    </ligand>
</feature>
<dbReference type="GO" id="GO:0006284">
    <property type="term" value="P:base-excision repair"/>
    <property type="evidence" value="ECO:0007669"/>
    <property type="project" value="InterPro"/>
</dbReference>
<evidence type="ECO:0000313" key="2">
    <source>
        <dbReference type="EMBL" id="EHJ52383.1"/>
    </source>
</evidence>
<keyword evidence="1" id="KW-0862">Zinc</keyword>
<dbReference type="RefSeq" id="WP_003080355.1">
    <property type="nucleotide sequence ID" value="NZ_AEUW02000001.1"/>
</dbReference>
<sequence length="183" mass="21531">MQRCSWVKESNPLYVAYHDKEWGKPLHDDQKLFELLCLESYQSGLSWEVVLNKRAAFKEAFYNYNIEKVSQMTDADLEELLQNEHIIRNKRKIYATRTNAQAFLILQRKFGSFDSYLWSWVNFSPIINAVKDYKEVASKTKLSEEITKDLKNYGFKFIGPVCIYSYLQAVGLVNDHEENCAFK</sequence>
<dbReference type="eggNOG" id="COG2818">
    <property type="taxonomic scope" value="Bacteria"/>
</dbReference>
<dbReference type="EMBL" id="AEUW02000001">
    <property type="protein sequence ID" value="EHJ52383.1"/>
    <property type="molecule type" value="Genomic_DNA"/>
</dbReference>
<dbReference type="Pfam" id="PF03352">
    <property type="entry name" value="Adenine_glyco"/>
    <property type="match status" value="1"/>
</dbReference>
<dbReference type="Gene3D" id="1.10.340.30">
    <property type="entry name" value="Hypothetical protein, domain 2"/>
    <property type="match status" value="1"/>
</dbReference>
<dbReference type="PANTHER" id="PTHR30037:SF4">
    <property type="entry name" value="DNA-3-METHYLADENINE GLYCOSYLASE I"/>
    <property type="match status" value="1"/>
</dbReference>
<feature type="binding site" evidence="1">
    <location>
        <position position="180"/>
    </location>
    <ligand>
        <name>Zn(2+)</name>
        <dbReference type="ChEBI" id="CHEBI:29105"/>
    </ligand>
</feature>
<evidence type="ECO:0000256" key="1">
    <source>
        <dbReference type="PIRSR" id="PIRSR605019-1"/>
    </source>
</evidence>
<evidence type="ECO:0000313" key="3">
    <source>
        <dbReference type="Proteomes" id="UP000003573"/>
    </source>
</evidence>
<dbReference type="OrthoDB" id="9807664at2"/>
<dbReference type="InterPro" id="IPR052891">
    <property type="entry name" value="DNA-3mA_glycosylase"/>
</dbReference>
<feature type="binding site" evidence="1">
    <location>
        <position position="18"/>
    </location>
    <ligand>
        <name>Zn(2+)</name>
        <dbReference type="ChEBI" id="CHEBI:29105"/>
    </ligand>
</feature>
<gene>
    <name evidence="2" type="ORF">STRMA_1538</name>
</gene>
<dbReference type="Proteomes" id="UP000003573">
    <property type="component" value="Unassembled WGS sequence"/>
</dbReference>
<dbReference type="InterPro" id="IPR005019">
    <property type="entry name" value="Adenine_glyco"/>
</dbReference>
<accession>G5JWZ5</accession>
<dbReference type="GO" id="GO:0046872">
    <property type="term" value="F:metal ion binding"/>
    <property type="evidence" value="ECO:0007669"/>
    <property type="project" value="UniProtKB-KW"/>
</dbReference>
<name>G5JWZ5_9STRE</name>
<organism evidence="2 3">
    <name type="scientific">Streptococcus macacae NCTC 11558</name>
    <dbReference type="NCBI Taxonomy" id="764298"/>
    <lineage>
        <taxon>Bacteria</taxon>
        <taxon>Bacillati</taxon>
        <taxon>Bacillota</taxon>
        <taxon>Bacilli</taxon>
        <taxon>Lactobacillales</taxon>
        <taxon>Streptococcaceae</taxon>
        <taxon>Streptococcus</taxon>
    </lineage>
</organism>
<dbReference type="PANTHER" id="PTHR30037">
    <property type="entry name" value="DNA-3-METHYLADENINE GLYCOSYLASE 1"/>
    <property type="match status" value="1"/>
</dbReference>
<dbReference type="GO" id="GO:0008725">
    <property type="term" value="F:DNA-3-methyladenine glycosylase activity"/>
    <property type="evidence" value="ECO:0007669"/>
    <property type="project" value="InterPro"/>
</dbReference>
<keyword evidence="1" id="KW-0479">Metal-binding</keyword>
<dbReference type="STRING" id="764298.STRMA_1538"/>
<comment type="caution">
    <text evidence="2">The sequence shown here is derived from an EMBL/GenBank/DDBJ whole genome shotgun (WGS) entry which is preliminary data.</text>
</comment>
<proteinExistence type="predicted"/>
<feature type="binding site" evidence="1">
    <location>
        <position position="4"/>
    </location>
    <ligand>
        <name>Zn(2+)</name>
        <dbReference type="ChEBI" id="CHEBI:29105"/>
    </ligand>
</feature>
<dbReference type="AlphaFoldDB" id="G5JWZ5"/>